<name>A0ABW2L936_9BACT</name>
<dbReference type="Proteomes" id="UP001596472">
    <property type="component" value="Unassembled WGS sequence"/>
</dbReference>
<proteinExistence type="predicted"/>
<feature type="compositionally biased region" description="Pro residues" evidence="1">
    <location>
        <begin position="74"/>
        <end position="89"/>
    </location>
</feature>
<dbReference type="PROSITE" id="PS51257">
    <property type="entry name" value="PROKAR_LIPOPROTEIN"/>
    <property type="match status" value="1"/>
</dbReference>
<sequence length="160" mass="17451">MKILTLPALVGLFALMSSSCINYYGNEPEGYVSETVPVGYTMMVVAGISYWHHNGHYYRYWPNYGYVVVRPPHGRPPYQRPPSRPPGNPGHPGNPGERPPQGKPPSKPNQLPSTRPSPHPSTPTTRPATPSTRPMTRPSTPSVNARIGGSGSGGARRSRR</sequence>
<feature type="signal peptide" evidence="2">
    <location>
        <begin position="1"/>
        <end position="23"/>
    </location>
</feature>
<evidence type="ECO:0000256" key="1">
    <source>
        <dbReference type="SAM" id="MobiDB-lite"/>
    </source>
</evidence>
<organism evidence="3 4">
    <name type="scientific">Haloferula chungangensis</name>
    <dbReference type="NCBI Taxonomy" id="1048331"/>
    <lineage>
        <taxon>Bacteria</taxon>
        <taxon>Pseudomonadati</taxon>
        <taxon>Verrucomicrobiota</taxon>
        <taxon>Verrucomicrobiia</taxon>
        <taxon>Verrucomicrobiales</taxon>
        <taxon>Verrucomicrobiaceae</taxon>
        <taxon>Haloferula</taxon>
    </lineage>
</organism>
<gene>
    <name evidence="3" type="ORF">ACFQY0_13780</name>
</gene>
<feature type="compositionally biased region" description="Low complexity" evidence="1">
    <location>
        <begin position="122"/>
        <end position="147"/>
    </location>
</feature>
<accession>A0ABW2L936</accession>
<evidence type="ECO:0000313" key="3">
    <source>
        <dbReference type="EMBL" id="MFC7338259.1"/>
    </source>
</evidence>
<reference evidence="4" key="1">
    <citation type="journal article" date="2019" name="Int. J. Syst. Evol. Microbiol.">
        <title>The Global Catalogue of Microorganisms (GCM) 10K type strain sequencing project: providing services to taxonomists for standard genome sequencing and annotation.</title>
        <authorList>
            <consortium name="The Broad Institute Genomics Platform"/>
            <consortium name="The Broad Institute Genome Sequencing Center for Infectious Disease"/>
            <person name="Wu L."/>
            <person name="Ma J."/>
        </authorList>
    </citation>
    <scope>NUCLEOTIDE SEQUENCE [LARGE SCALE GENOMIC DNA]</scope>
    <source>
        <strain evidence="4">CGMCC 4.1467</strain>
    </source>
</reference>
<comment type="caution">
    <text evidence="3">The sequence shown here is derived from an EMBL/GenBank/DDBJ whole genome shotgun (WGS) entry which is preliminary data.</text>
</comment>
<feature type="region of interest" description="Disordered" evidence="1">
    <location>
        <begin position="71"/>
        <end position="160"/>
    </location>
</feature>
<keyword evidence="2" id="KW-0732">Signal</keyword>
<protein>
    <submittedName>
        <fullName evidence="3">Uncharacterized protein</fullName>
    </submittedName>
</protein>
<keyword evidence="4" id="KW-1185">Reference proteome</keyword>
<evidence type="ECO:0000313" key="4">
    <source>
        <dbReference type="Proteomes" id="UP001596472"/>
    </source>
</evidence>
<feature type="compositionally biased region" description="Pro residues" evidence="1">
    <location>
        <begin position="97"/>
        <end position="107"/>
    </location>
</feature>
<dbReference type="EMBL" id="JBHTBS010000007">
    <property type="protein sequence ID" value="MFC7338259.1"/>
    <property type="molecule type" value="Genomic_DNA"/>
</dbReference>
<feature type="chain" id="PRO_5047461949" evidence="2">
    <location>
        <begin position="24"/>
        <end position="160"/>
    </location>
</feature>
<dbReference type="RefSeq" id="WP_379713372.1">
    <property type="nucleotide sequence ID" value="NZ_JBHTBS010000007.1"/>
</dbReference>
<evidence type="ECO:0000256" key="2">
    <source>
        <dbReference type="SAM" id="SignalP"/>
    </source>
</evidence>